<keyword evidence="3" id="KW-1185">Reference proteome</keyword>
<gene>
    <name evidence="2" type="ORF">GOB93_07255</name>
</gene>
<protein>
    <submittedName>
        <fullName evidence="2">Uncharacterized protein</fullName>
    </submittedName>
</protein>
<evidence type="ECO:0000256" key="1">
    <source>
        <dbReference type="SAM" id="SignalP"/>
    </source>
</evidence>
<dbReference type="RefSeq" id="WP_173582832.1">
    <property type="nucleotide sequence ID" value="NZ_WOTB01000007.1"/>
</dbReference>
<evidence type="ECO:0000313" key="3">
    <source>
        <dbReference type="Proteomes" id="UP000635278"/>
    </source>
</evidence>
<feature type="chain" id="PRO_5045617700" evidence="1">
    <location>
        <begin position="29"/>
        <end position="129"/>
    </location>
</feature>
<accession>A0ABX0JPL2</accession>
<dbReference type="EMBL" id="WOTB01000007">
    <property type="protein sequence ID" value="NHN84441.1"/>
    <property type="molecule type" value="Genomic_DNA"/>
</dbReference>
<keyword evidence="1" id="KW-0732">Signal</keyword>
<feature type="signal peptide" evidence="1">
    <location>
        <begin position="1"/>
        <end position="28"/>
    </location>
</feature>
<sequence>MRKSFRSLMMIPALAGVLAGTAVLPATAGAHGYDMRRGGPGWHGPRWGGPHWGGPPPGARWHRGPGWGPGAVVGGVLGGVALGALAGAAIANTATPPVAYAPPVYAAPAPYPVATPYPSYPAYSPYGSW</sequence>
<reference evidence="2 3" key="1">
    <citation type="journal article" date="2020" name="Int. J. Syst. Evol. Microbiol.">
        <title>Novel acetic acid bacteria from cider fermentations: Acetobacter conturbans sp. nov. and Acetobacter fallax sp. nov.</title>
        <authorList>
            <person name="Sombolestani A.S."/>
            <person name="Cleenwerck I."/>
            <person name="Cnockaert M."/>
            <person name="Borremans W."/>
            <person name="Wieme A.D."/>
            <person name="De Vuyst L."/>
            <person name="Vandamme P."/>
        </authorList>
    </citation>
    <scope>NUCLEOTIDE SEQUENCE [LARGE SCALE GENOMIC DNA]</scope>
    <source>
        <strain evidence="2 3">LMG 30640</strain>
    </source>
</reference>
<dbReference type="Proteomes" id="UP000635278">
    <property type="component" value="Unassembled WGS sequence"/>
</dbReference>
<comment type="caution">
    <text evidence="2">The sequence shown here is derived from an EMBL/GenBank/DDBJ whole genome shotgun (WGS) entry which is preliminary data.</text>
</comment>
<organism evidence="2 3">
    <name type="scientific">Acetobacter musti</name>
    <dbReference type="NCBI Taxonomy" id="864732"/>
    <lineage>
        <taxon>Bacteria</taxon>
        <taxon>Pseudomonadati</taxon>
        <taxon>Pseudomonadota</taxon>
        <taxon>Alphaproteobacteria</taxon>
        <taxon>Acetobacterales</taxon>
        <taxon>Acetobacteraceae</taxon>
        <taxon>Acetobacter</taxon>
    </lineage>
</organism>
<proteinExistence type="predicted"/>
<name>A0ABX0JPL2_9PROT</name>
<evidence type="ECO:0000313" key="2">
    <source>
        <dbReference type="EMBL" id="NHN84441.1"/>
    </source>
</evidence>